<dbReference type="InterPro" id="IPR001697">
    <property type="entry name" value="Pyr_Knase"/>
</dbReference>
<keyword evidence="18" id="KW-1185">Reference proteome</keyword>
<evidence type="ECO:0000313" key="18">
    <source>
        <dbReference type="Proteomes" id="UP000620327"/>
    </source>
</evidence>
<evidence type="ECO:0000256" key="3">
    <source>
        <dbReference type="ARBA" id="ARBA00008663"/>
    </source>
</evidence>
<dbReference type="PANTHER" id="PTHR11817">
    <property type="entry name" value="PYRUVATE KINASE"/>
    <property type="match status" value="1"/>
</dbReference>
<dbReference type="SUPFAM" id="SSF50800">
    <property type="entry name" value="PK beta-barrel domain-like"/>
    <property type="match status" value="1"/>
</dbReference>
<accession>A0A923MHB3</accession>
<evidence type="ECO:0000256" key="2">
    <source>
        <dbReference type="ARBA" id="ARBA00004997"/>
    </source>
</evidence>
<evidence type="ECO:0000256" key="9">
    <source>
        <dbReference type="ARBA" id="ARBA00022777"/>
    </source>
</evidence>
<dbReference type="InterPro" id="IPR015806">
    <property type="entry name" value="Pyrv_Knase_insert_dom_sf"/>
</dbReference>
<keyword evidence="11 15" id="KW-0460">Magnesium</keyword>
<evidence type="ECO:0000256" key="14">
    <source>
        <dbReference type="NCBIfam" id="TIGR01064"/>
    </source>
</evidence>
<protein>
    <recommendedName>
        <fullName evidence="5 14">Pyruvate kinase</fullName>
        <ecNumber evidence="4 14">2.7.1.40</ecNumber>
    </recommendedName>
</protein>
<evidence type="ECO:0000256" key="1">
    <source>
        <dbReference type="ARBA" id="ARBA00001958"/>
    </source>
</evidence>
<evidence type="ECO:0000256" key="8">
    <source>
        <dbReference type="ARBA" id="ARBA00022741"/>
    </source>
</evidence>
<dbReference type="GO" id="GO:0005524">
    <property type="term" value="F:ATP binding"/>
    <property type="evidence" value="ECO:0007669"/>
    <property type="project" value="UniProtKB-KW"/>
</dbReference>
<evidence type="ECO:0000256" key="4">
    <source>
        <dbReference type="ARBA" id="ARBA00012142"/>
    </source>
</evidence>
<dbReference type="GO" id="GO:0030955">
    <property type="term" value="F:potassium ion binding"/>
    <property type="evidence" value="ECO:0007669"/>
    <property type="project" value="UniProtKB-UniRule"/>
</dbReference>
<dbReference type="GO" id="GO:0004743">
    <property type="term" value="F:pyruvate kinase activity"/>
    <property type="evidence" value="ECO:0007669"/>
    <property type="project" value="UniProtKB-UniRule"/>
</dbReference>
<evidence type="ECO:0000256" key="12">
    <source>
        <dbReference type="ARBA" id="ARBA00023152"/>
    </source>
</evidence>
<organism evidence="17 18">
    <name type="scientific">Dysosmobacter segnis</name>
    <dbReference type="NCBI Taxonomy" id="2763042"/>
    <lineage>
        <taxon>Bacteria</taxon>
        <taxon>Bacillati</taxon>
        <taxon>Bacillota</taxon>
        <taxon>Clostridia</taxon>
        <taxon>Eubacteriales</taxon>
        <taxon>Oscillospiraceae</taxon>
        <taxon>Dysosmobacter</taxon>
    </lineage>
</organism>
<keyword evidence="10" id="KW-0067">ATP-binding</keyword>
<evidence type="ECO:0000256" key="5">
    <source>
        <dbReference type="ARBA" id="ARBA00018587"/>
    </source>
</evidence>
<keyword evidence="8" id="KW-0547">Nucleotide-binding</keyword>
<evidence type="ECO:0000256" key="10">
    <source>
        <dbReference type="ARBA" id="ARBA00022840"/>
    </source>
</evidence>
<comment type="catalytic activity">
    <reaction evidence="15">
        <text>pyruvate + ATP = phosphoenolpyruvate + ADP + H(+)</text>
        <dbReference type="Rhea" id="RHEA:18157"/>
        <dbReference type="ChEBI" id="CHEBI:15361"/>
        <dbReference type="ChEBI" id="CHEBI:15378"/>
        <dbReference type="ChEBI" id="CHEBI:30616"/>
        <dbReference type="ChEBI" id="CHEBI:58702"/>
        <dbReference type="ChEBI" id="CHEBI:456216"/>
        <dbReference type="EC" id="2.7.1.40"/>
    </reaction>
</comment>
<dbReference type="Pfam" id="PF00224">
    <property type="entry name" value="PK"/>
    <property type="match status" value="1"/>
</dbReference>
<dbReference type="SUPFAM" id="SSF51621">
    <property type="entry name" value="Phosphoenolpyruvate/pyruvate domain"/>
    <property type="match status" value="1"/>
</dbReference>
<comment type="cofactor">
    <cofactor evidence="1">
        <name>K(+)</name>
        <dbReference type="ChEBI" id="CHEBI:29103"/>
    </cofactor>
</comment>
<evidence type="ECO:0000313" key="17">
    <source>
        <dbReference type="EMBL" id="MBC5769244.1"/>
    </source>
</evidence>
<keyword evidence="9 15" id="KW-0418">Kinase</keyword>
<dbReference type="EC" id="2.7.1.40" evidence="4 14"/>
<gene>
    <name evidence="17" type="primary">pyk</name>
    <name evidence="17" type="ORF">H8Z83_02650</name>
</gene>
<dbReference type="Proteomes" id="UP000620327">
    <property type="component" value="Unassembled WGS sequence"/>
</dbReference>
<dbReference type="InterPro" id="IPR015793">
    <property type="entry name" value="Pyrv_Knase_brl"/>
</dbReference>
<dbReference type="GO" id="GO:0016301">
    <property type="term" value="F:kinase activity"/>
    <property type="evidence" value="ECO:0007669"/>
    <property type="project" value="UniProtKB-KW"/>
</dbReference>
<evidence type="ECO:0000256" key="13">
    <source>
        <dbReference type="ARBA" id="ARBA00023317"/>
    </source>
</evidence>
<dbReference type="Gene3D" id="2.40.33.10">
    <property type="entry name" value="PK beta-barrel domain-like"/>
    <property type="match status" value="1"/>
</dbReference>
<keyword evidence="12 15" id="KW-0324">Glycolysis</keyword>
<evidence type="ECO:0000256" key="7">
    <source>
        <dbReference type="ARBA" id="ARBA00022723"/>
    </source>
</evidence>
<reference evidence="17" key="1">
    <citation type="submission" date="2020-08" db="EMBL/GenBank/DDBJ databases">
        <title>Genome public.</title>
        <authorList>
            <person name="Liu C."/>
            <person name="Sun Q."/>
        </authorList>
    </citation>
    <scope>NUCLEOTIDE SEQUENCE</scope>
    <source>
        <strain evidence="17">BX15</strain>
    </source>
</reference>
<feature type="domain" description="Pyruvate kinase barrel" evidence="16">
    <location>
        <begin position="9"/>
        <end position="317"/>
    </location>
</feature>
<evidence type="ECO:0000259" key="16">
    <source>
        <dbReference type="Pfam" id="PF00224"/>
    </source>
</evidence>
<comment type="caution">
    <text evidence="17">The sequence shown here is derived from an EMBL/GenBank/DDBJ whole genome shotgun (WGS) entry which is preliminary data.</text>
</comment>
<comment type="similarity">
    <text evidence="3 15">Belongs to the pyruvate kinase family.</text>
</comment>
<dbReference type="EMBL" id="JACOQI010000002">
    <property type="protein sequence ID" value="MBC5769244.1"/>
    <property type="molecule type" value="Genomic_DNA"/>
</dbReference>
<dbReference type="Gene3D" id="3.20.20.60">
    <property type="entry name" value="Phosphoenolpyruvate-binding domains"/>
    <property type="match status" value="1"/>
</dbReference>
<evidence type="ECO:0000256" key="11">
    <source>
        <dbReference type="ARBA" id="ARBA00022842"/>
    </source>
</evidence>
<evidence type="ECO:0000256" key="15">
    <source>
        <dbReference type="RuleBase" id="RU000504"/>
    </source>
</evidence>
<comment type="pathway">
    <text evidence="2 15">Carbohydrate degradation; glycolysis; pyruvate from D-glyceraldehyde 3-phosphate: step 5/5.</text>
</comment>
<keyword evidence="13 17" id="KW-0670">Pyruvate</keyword>
<name>A0A923MHB3_9FIRM</name>
<proteinExistence type="inferred from homology"/>
<evidence type="ECO:0000256" key="6">
    <source>
        <dbReference type="ARBA" id="ARBA00022679"/>
    </source>
</evidence>
<dbReference type="NCBIfam" id="TIGR01064">
    <property type="entry name" value="pyruv_kin"/>
    <property type="match status" value="1"/>
</dbReference>
<keyword evidence="6 15" id="KW-0808">Transferase</keyword>
<sequence length="335" mass="35955">MKEQPSARQIYGTIGPACADVETLEAMFRAGMTGIRLNLSHVTLAQAADQVDALHKAAQRCGKQAELLIDMQGPELRVGVLAEPLTLNEGEVFELGGKGIPLPEIAIPALLPGQEVLLDDGKLLLRVTEQTETGAVAEVLRGGVLRGRKSLALPGADLEPPTMTASDVENIRVAASCGVTGVMQPFVRSRRDLETVRQALDENGGANIRLFAKIENQTGLERLPEFLETADEIVIARGDLGNAMPLWELSAAQKRIEAQCRKAGKPFMVVTQMLASMEQNPVPTRAEVSDIFNAVADGAAAVMVTGETAVGKWPVEVIRYLSNTVQAAERFLREG</sequence>
<dbReference type="PRINTS" id="PR01050">
    <property type="entry name" value="PYRUVTKNASE"/>
</dbReference>
<dbReference type="AlphaFoldDB" id="A0A923MHB3"/>
<dbReference type="InterPro" id="IPR040442">
    <property type="entry name" value="Pyrv_kinase-like_dom_sf"/>
</dbReference>
<dbReference type="InterPro" id="IPR011037">
    <property type="entry name" value="Pyrv_Knase-like_insert_dom_sf"/>
</dbReference>
<dbReference type="InterPro" id="IPR015813">
    <property type="entry name" value="Pyrv/PenolPyrv_kinase-like_dom"/>
</dbReference>
<keyword evidence="7" id="KW-0479">Metal-binding</keyword>
<dbReference type="GO" id="GO:0000287">
    <property type="term" value="F:magnesium ion binding"/>
    <property type="evidence" value="ECO:0007669"/>
    <property type="project" value="UniProtKB-UniRule"/>
</dbReference>